<organism evidence="4 5">
    <name type="scientific">Thalassolituus marinus</name>
    <dbReference type="NCBI Taxonomy" id="671053"/>
    <lineage>
        <taxon>Bacteria</taxon>
        <taxon>Pseudomonadati</taxon>
        <taxon>Pseudomonadota</taxon>
        <taxon>Gammaproteobacteria</taxon>
        <taxon>Oceanospirillales</taxon>
        <taxon>Oceanospirillaceae</taxon>
        <taxon>Thalassolituus</taxon>
    </lineage>
</organism>
<evidence type="ECO:0000313" key="4">
    <source>
        <dbReference type="EMBL" id="MCA6062823.1"/>
    </source>
</evidence>
<dbReference type="InterPro" id="IPR005659">
    <property type="entry name" value="Chemorcpt_Glu_NH3ase_CheD"/>
</dbReference>
<dbReference type="Proteomes" id="UP000714380">
    <property type="component" value="Unassembled WGS sequence"/>
</dbReference>
<proteinExistence type="inferred from homology"/>
<keyword evidence="2 3" id="KW-0378">Hydrolase</keyword>
<evidence type="ECO:0000313" key="5">
    <source>
        <dbReference type="Proteomes" id="UP000714380"/>
    </source>
</evidence>
<dbReference type="Gene3D" id="3.30.1330.200">
    <property type="match status" value="1"/>
</dbReference>
<comment type="similarity">
    <text evidence="3">Belongs to the CheD family.</text>
</comment>
<dbReference type="EMBL" id="JAEDAH010000019">
    <property type="protein sequence ID" value="MCA6062823.1"/>
    <property type="molecule type" value="Genomic_DNA"/>
</dbReference>
<dbReference type="EC" id="3.5.1.44" evidence="3"/>
<sequence>MSIHDSPRPVQPPVSAGFEHVNRYWDNVHKVWAAKILPGEFYVSTHGEMIVTVLGSCISACIRDKVRGIGGMNHFMLPEQGEHSSDVWGSNPTTHASRYGNWAMEYLINEIIKRGGKRENLEVKLFGGGQMIASMSDIGQRNILFAYSYLQNEGLSVAASDLGDVFARKVLYFPDTGSAKVRRIRQLQNDTIIERETEYRKQVSKPAVTDAGSIDLF</sequence>
<comment type="function">
    <text evidence="3">Probably deamidates glutamine residues to glutamate on methyl-accepting chemotaxis receptors (MCPs), playing an important role in chemotaxis.</text>
</comment>
<dbReference type="NCBIfam" id="NF010013">
    <property type="entry name" value="PRK13487.1"/>
    <property type="match status" value="1"/>
</dbReference>
<evidence type="ECO:0000256" key="3">
    <source>
        <dbReference type="HAMAP-Rule" id="MF_01440"/>
    </source>
</evidence>
<keyword evidence="1 3" id="KW-0145">Chemotaxis</keyword>
<accession>A0ABS7ZNN5</accession>
<keyword evidence="5" id="KW-1185">Reference proteome</keyword>
<name>A0ABS7ZNN5_9GAMM</name>
<dbReference type="Pfam" id="PF03975">
    <property type="entry name" value="CheD"/>
    <property type="match status" value="1"/>
</dbReference>
<dbReference type="InterPro" id="IPR011324">
    <property type="entry name" value="Cytotoxic_necrot_fac-like_cat"/>
</dbReference>
<dbReference type="InterPro" id="IPR038592">
    <property type="entry name" value="CheD-like_sf"/>
</dbReference>
<reference evidence="4 5" key="1">
    <citation type="submission" date="2020-12" db="EMBL/GenBank/DDBJ databases">
        <title>Novel Thalassolituus-related marine hydrocarbonoclastic bacteria mediated algae-derived hydrocarbons mineralization in twilight zone of the northern South China Sea.</title>
        <authorList>
            <person name="Dong C."/>
        </authorList>
    </citation>
    <scope>NUCLEOTIDE SEQUENCE [LARGE SCALE GENOMIC DNA]</scope>
    <source>
        <strain evidence="4 5">IMCC1826</strain>
    </source>
</reference>
<evidence type="ECO:0000256" key="1">
    <source>
        <dbReference type="ARBA" id="ARBA00022500"/>
    </source>
</evidence>
<dbReference type="RefSeq" id="WP_225672201.1">
    <property type="nucleotide sequence ID" value="NZ_JAEDAH010000019.1"/>
</dbReference>
<evidence type="ECO:0000256" key="2">
    <source>
        <dbReference type="ARBA" id="ARBA00022801"/>
    </source>
</evidence>
<dbReference type="SUPFAM" id="SSF64438">
    <property type="entry name" value="CNF1/YfiH-like putative cysteine hydrolases"/>
    <property type="match status" value="1"/>
</dbReference>
<dbReference type="PANTHER" id="PTHR35147">
    <property type="entry name" value="CHEMORECEPTOR GLUTAMINE DEAMIDASE CHED-RELATED"/>
    <property type="match status" value="1"/>
</dbReference>
<comment type="catalytic activity">
    <reaction evidence="3">
        <text>L-glutaminyl-[protein] + H2O = L-glutamyl-[protein] + NH4(+)</text>
        <dbReference type="Rhea" id="RHEA:16441"/>
        <dbReference type="Rhea" id="RHEA-COMP:10207"/>
        <dbReference type="Rhea" id="RHEA-COMP:10208"/>
        <dbReference type="ChEBI" id="CHEBI:15377"/>
        <dbReference type="ChEBI" id="CHEBI:28938"/>
        <dbReference type="ChEBI" id="CHEBI:29973"/>
        <dbReference type="ChEBI" id="CHEBI:30011"/>
        <dbReference type="EC" id="3.5.1.44"/>
    </reaction>
</comment>
<protein>
    <recommendedName>
        <fullName evidence="3">Probable chemoreceptor glutamine deamidase CheD</fullName>
        <ecNumber evidence="3">3.5.1.44</ecNumber>
    </recommendedName>
</protein>
<dbReference type="PANTHER" id="PTHR35147:SF2">
    <property type="entry name" value="CHEMORECEPTOR GLUTAMINE DEAMIDASE CHED-RELATED"/>
    <property type="match status" value="1"/>
</dbReference>
<comment type="caution">
    <text evidence="4">The sequence shown here is derived from an EMBL/GenBank/DDBJ whole genome shotgun (WGS) entry which is preliminary data.</text>
</comment>
<dbReference type="CDD" id="cd16352">
    <property type="entry name" value="CheD"/>
    <property type="match status" value="1"/>
</dbReference>
<dbReference type="HAMAP" id="MF_01440">
    <property type="entry name" value="CheD"/>
    <property type="match status" value="1"/>
</dbReference>
<gene>
    <name evidence="3 4" type="primary">cheD</name>
    <name evidence="4" type="ORF">I9W95_04295</name>
</gene>